<keyword evidence="3" id="KW-1185">Reference proteome</keyword>
<feature type="compositionally biased region" description="Low complexity" evidence="1">
    <location>
        <begin position="152"/>
        <end position="163"/>
    </location>
</feature>
<keyword evidence="2" id="KW-0732">Signal</keyword>
<evidence type="ECO:0000313" key="4">
    <source>
        <dbReference type="RefSeq" id="XP_033239735.1"/>
    </source>
</evidence>
<feature type="chain" id="PRO_5026211857" evidence="2">
    <location>
        <begin position="19"/>
        <end position="181"/>
    </location>
</feature>
<name>A0A6I8W8N0_DROPS</name>
<evidence type="ECO:0000256" key="2">
    <source>
        <dbReference type="SAM" id="SignalP"/>
    </source>
</evidence>
<feature type="region of interest" description="Disordered" evidence="1">
    <location>
        <begin position="126"/>
        <end position="181"/>
    </location>
</feature>
<accession>A0A6I8W8N0</accession>
<feature type="compositionally biased region" description="Polar residues" evidence="1">
    <location>
        <begin position="164"/>
        <end position="181"/>
    </location>
</feature>
<protein>
    <submittedName>
        <fullName evidence="4">Uncharacterized protein isoform X27</fullName>
    </submittedName>
</protein>
<gene>
    <name evidence="4" type="primary">LOC117184836</name>
</gene>
<organism evidence="3 4">
    <name type="scientific">Drosophila pseudoobscura pseudoobscura</name>
    <name type="common">Fruit fly</name>
    <dbReference type="NCBI Taxonomy" id="46245"/>
    <lineage>
        <taxon>Eukaryota</taxon>
        <taxon>Metazoa</taxon>
        <taxon>Ecdysozoa</taxon>
        <taxon>Arthropoda</taxon>
        <taxon>Hexapoda</taxon>
        <taxon>Insecta</taxon>
        <taxon>Pterygota</taxon>
        <taxon>Neoptera</taxon>
        <taxon>Endopterygota</taxon>
        <taxon>Diptera</taxon>
        <taxon>Brachycera</taxon>
        <taxon>Muscomorpha</taxon>
        <taxon>Ephydroidea</taxon>
        <taxon>Drosophilidae</taxon>
        <taxon>Drosophila</taxon>
        <taxon>Sophophora</taxon>
    </lineage>
</organism>
<proteinExistence type="predicted"/>
<evidence type="ECO:0000313" key="3">
    <source>
        <dbReference type="Proteomes" id="UP000001819"/>
    </source>
</evidence>
<feature type="compositionally biased region" description="Polar residues" evidence="1">
    <location>
        <begin position="126"/>
        <end position="151"/>
    </location>
</feature>
<dbReference type="RefSeq" id="XP_033239735.1">
    <property type="nucleotide sequence ID" value="XM_033383844.1"/>
</dbReference>
<dbReference type="AlphaFoldDB" id="A0A6I8W8N0"/>
<dbReference type="Proteomes" id="UP000001819">
    <property type="component" value="Chromosome X"/>
</dbReference>
<feature type="signal peptide" evidence="2">
    <location>
        <begin position="1"/>
        <end position="18"/>
    </location>
</feature>
<sequence length="181" mass="19497">MQLIVFIRLLLVVAAVVASSQPQSYYCKRYEAAVQSSQHWCEKQIGIFPAYFLCLFSCNKRHQLSVFDCHFRIKEKNSYPLCNDLYCSAVSMPLPPQPTTTTPPPPTAPTAYTTSIWPSTVSTQQSTEGVSDSLATGNGTTNATISSTPLATSDDSTSGESTSKAPATTVSTSQTQKGIAI</sequence>
<evidence type="ECO:0000256" key="1">
    <source>
        <dbReference type="SAM" id="MobiDB-lite"/>
    </source>
</evidence>
<reference evidence="4" key="1">
    <citation type="submission" date="2025-08" db="UniProtKB">
        <authorList>
            <consortium name="RefSeq"/>
        </authorList>
    </citation>
    <scope>IDENTIFICATION</scope>
    <source>
        <strain evidence="4">MV-25-SWS-2005</strain>
        <tissue evidence="4">Whole body</tissue>
    </source>
</reference>